<gene>
    <name evidence="2" type="ORF">HC138_03115</name>
    <name evidence="3" type="ORF">I6L55_06450</name>
</gene>
<feature type="transmembrane region" description="Helical" evidence="1">
    <location>
        <begin position="156"/>
        <end position="177"/>
    </location>
</feature>
<reference evidence="3 5" key="2">
    <citation type="submission" date="2021-06" db="EMBL/GenBank/DDBJ databases">
        <title>FDA dAtabase for Regulatory Grade micrObial Sequences (FDA-ARGOS): Supporting development and validation of Infectious Disease Dx tests.</title>
        <authorList>
            <person name="Sproer C."/>
            <person name="Gronow S."/>
            <person name="Severitt S."/>
            <person name="Schroder I."/>
            <person name="Tallon L."/>
            <person name="Sadzewicz L."/>
            <person name="Zhao X."/>
            <person name="Boylan J."/>
            <person name="Ott S."/>
            <person name="Bowen H."/>
            <person name="Vavikolanu K."/>
            <person name="Mehta A."/>
            <person name="Aluvathingal J."/>
            <person name="Nadendla S."/>
            <person name="Lowell S."/>
            <person name="Myers T."/>
            <person name="Yan Y."/>
        </authorList>
    </citation>
    <scope>NUCLEOTIDE SEQUENCE [LARGE SCALE GENOMIC DNA]</scope>
    <source>
        <strain evidence="3 5">FDAARGOS 1425</strain>
    </source>
</reference>
<accession>A0AAP7CBM1</accession>
<dbReference type="PANTHER" id="PTHR34219:SF1">
    <property type="entry name" value="PEPSY DOMAIN-CONTAINING PROTEIN"/>
    <property type="match status" value="1"/>
</dbReference>
<proteinExistence type="predicted"/>
<evidence type="ECO:0000313" key="4">
    <source>
        <dbReference type="Proteomes" id="UP000591626"/>
    </source>
</evidence>
<evidence type="ECO:0000313" key="3">
    <source>
        <dbReference type="EMBL" id="QXB17583.1"/>
    </source>
</evidence>
<dbReference type="RefSeq" id="WP_070421748.1">
    <property type="nucleotide sequence ID" value="NZ_CP047198.1"/>
</dbReference>
<protein>
    <submittedName>
        <fullName evidence="2">PepSY domain-containing protein</fullName>
    </submittedName>
</protein>
<dbReference type="PANTHER" id="PTHR34219">
    <property type="entry name" value="IRON-REGULATED INNER MEMBRANE PROTEIN-RELATED"/>
    <property type="match status" value="1"/>
</dbReference>
<feature type="transmembrane region" description="Helical" evidence="1">
    <location>
        <begin position="198"/>
        <end position="226"/>
    </location>
</feature>
<dbReference type="Pfam" id="PF03929">
    <property type="entry name" value="PepSY_TM"/>
    <property type="match status" value="1"/>
</dbReference>
<dbReference type="AlphaFoldDB" id="A0AAP7CBM1"/>
<feature type="transmembrane region" description="Helical" evidence="1">
    <location>
        <begin position="415"/>
        <end position="441"/>
    </location>
</feature>
<dbReference type="Proteomes" id="UP000683520">
    <property type="component" value="Chromosome"/>
</dbReference>
<evidence type="ECO:0000313" key="5">
    <source>
        <dbReference type="Proteomes" id="UP000683520"/>
    </source>
</evidence>
<organism evidence="2 4">
    <name type="scientific">Corynebacterium coyleae</name>
    <dbReference type="NCBI Taxonomy" id="53374"/>
    <lineage>
        <taxon>Bacteria</taxon>
        <taxon>Bacillati</taxon>
        <taxon>Actinomycetota</taxon>
        <taxon>Actinomycetes</taxon>
        <taxon>Mycobacteriales</taxon>
        <taxon>Corynebacteriaceae</taxon>
        <taxon>Corynebacterium</taxon>
    </lineage>
</organism>
<dbReference type="InterPro" id="IPR005625">
    <property type="entry name" value="PepSY-ass_TM"/>
</dbReference>
<keyword evidence="5" id="KW-1185">Reference proteome</keyword>
<keyword evidence="1" id="KW-0472">Membrane</keyword>
<dbReference type="Proteomes" id="UP000591626">
    <property type="component" value="Unassembled WGS sequence"/>
</dbReference>
<reference evidence="2 4" key="1">
    <citation type="submission" date="2020-03" db="EMBL/GenBank/DDBJ databases">
        <title>Draft genome sequences of bacterial isolates from the female urobiome.</title>
        <authorList>
            <person name="Miller-Ensminger T."/>
            <person name="Wolfe A.J."/>
            <person name="Putonti C."/>
        </authorList>
    </citation>
    <scope>NUCLEOTIDE SEQUENCE [LARGE SCALE GENOMIC DNA]</scope>
    <source>
        <strain evidence="2 4">UMB8490</strain>
    </source>
</reference>
<dbReference type="GeneID" id="92749812"/>
<keyword evidence="1" id="KW-1133">Transmembrane helix</keyword>
<keyword evidence="1" id="KW-0812">Transmembrane</keyword>
<dbReference type="EMBL" id="CP077302">
    <property type="protein sequence ID" value="QXB17583.1"/>
    <property type="molecule type" value="Genomic_DNA"/>
</dbReference>
<feature type="transmembrane region" description="Helical" evidence="1">
    <location>
        <begin position="20"/>
        <end position="43"/>
    </location>
</feature>
<evidence type="ECO:0000313" key="2">
    <source>
        <dbReference type="EMBL" id="NJJ03362.1"/>
    </source>
</evidence>
<feature type="transmembrane region" description="Helical" evidence="1">
    <location>
        <begin position="372"/>
        <end position="391"/>
    </location>
</feature>
<evidence type="ECO:0000256" key="1">
    <source>
        <dbReference type="SAM" id="Phobius"/>
    </source>
</evidence>
<sequence length="484" mass="52344">MSSTVQRRSGLPALTRRIHFYAGLFIAPFIFVAALSGALYAVAPSLENVVYKDVLTVPASDTNAPLASQIRAAQDTHPDMDVAQVWPSSTPDEATRVLLIDESLTETNQLRSIFVNPHTGDVIGDEPTYSGLGELPLRYWISSLHKSLHLGEVGELYAEVAASWLWVVALGGLYLWWRMARKRALVGLENATGRRRKVLNLHGVAGTWLLVAMLGLSATGITWSVFAGENVDRTITWLGGKAEPIETSLVADAEAAPADEHADHHPASAHGAEGLTKDEVADQAATVLETARAEGLTGSVRLFVPKNTDEAWQASERWVPWRTTSDAVSVNGQNGDLVDKLPFSELPLFSKLTSWGIYLHMGIMFGLPLQILLAICALAICAMVVMGYILWWRRRPTKNAIAGVPGQADLTGRDWAILAVVAIPVGLFLPLLGLTFAAMLVADRLLARRRTAFTTPEKEPVPLAADERVGVSGDEAELGLVEVG</sequence>
<dbReference type="EMBL" id="JAAUVV010000003">
    <property type="protein sequence ID" value="NJJ03362.1"/>
    <property type="molecule type" value="Genomic_DNA"/>
</dbReference>
<name>A0AAP7CBM1_9CORY</name>